<accession>A0A975BYF0</accession>
<dbReference type="InterPro" id="IPR002559">
    <property type="entry name" value="Transposase_11"/>
</dbReference>
<dbReference type="EMBL" id="CP061800">
    <property type="protein sequence ID" value="QTA93938.1"/>
    <property type="molecule type" value="Genomic_DNA"/>
</dbReference>
<name>A0A975BYF0_9BACT</name>
<evidence type="ECO:0000313" key="4">
    <source>
        <dbReference type="EMBL" id="QTA93938.1"/>
    </source>
</evidence>
<evidence type="ECO:0000259" key="2">
    <source>
        <dbReference type="Pfam" id="PF01609"/>
    </source>
</evidence>
<dbReference type="KEGG" id="dmm:dnm_100460"/>
<dbReference type="EMBL" id="CP061800">
    <property type="protein sequence ID" value="QTA93723.1"/>
    <property type="molecule type" value="Genomic_DNA"/>
</dbReference>
<dbReference type="Pfam" id="PF01609">
    <property type="entry name" value="DDE_Tnp_1"/>
    <property type="match status" value="1"/>
</dbReference>
<feature type="domain" description="Transposase IS4-like" evidence="2">
    <location>
        <begin position="116"/>
        <end position="344"/>
    </location>
</feature>
<keyword evidence="1" id="KW-0812">Transmembrane</keyword>
<dbReference type="RefSeq" id="WP_207680541.1">
    <property type="nucleotide sequence ID" value="NZ_CP061800.1"/>
</dbReference>
<gene>
    <name evidence="3" type="ORF">dnm_098270</name>
    <name evidence="4" type="ORF">dnm_100460</name>
</gene>
<evidence type="ECO:0000313" key="5">
    <source>
        <dbReference type="Proteomes" id="UP000663722"/>
    </source>
</evidence>
<evidence type="ECO:0000256" key="1">
    <source>
        <dbReference type="SAM" id="Phobius"/>
    </source>
</evidence>
<dbReference type="Proteomes" id="UP000663722">
    <property type="component" value="Chromosome"/>
</dbReference>
<dbReference type="InterPro" id="IPR012337">
    <property type="entry name" value="RNaseH-like_sf"/>
</dbReference>
<keyword evidence="5" id="KW-1185">Reference proteome</keyword>
<organism evidence="4 5">
    <name type="scientific">Desulfonema magnum</name>
    <dbReference type="NCBI Taxonomy" id="45655"/>
    <lineage>
        <taxon>Bacteria</taxon>
        <taxon>Pseudomonadati</taxon>
        <taxon>Thermodesulfobacteriota</taxon>
        <taxon>Desulfobacteria</taxon>
        <taxon>Desulfobacterales</taxon>
        <taxon>Desulfococcaceae</taxon>
        <taxon>Desulfonema</taxon>
    </lineage>
</organism>
<reference evidence="4" key="1">
    <citation type="journal article" date="2021" name="Microb. Physiol.">
        <title>Proteogenomic Insights into the Physiology of Marine, Sulfate-Reducing, Filamentous Desulfonema limicola and Desulfonema magnum.</title>
        <authorList>
            <person name="Schnaars V."/>
            <person name="Wohlbrand L."/>
            <person name="Scheve S."/>
            <person name="Hinrichs C."/>
            <person name="Reinhardt R."/>
            <person name="Rabus R."/>
        </authorList>
    </citation>
    <scope>NUCLEOTIDE SEQUENCE</scope>
    <source>
        <strain evidence="4">4be13</strain>
    </source>
</reference>
<dbReference type="GO" id="GO:0004803">
    <property type="term" value="F:transposase activity"/>
    <property type="evidence" value="ECO:0007669"/>
    <property type="project" value="InterPro"/>
</dbReference>
<keyword evidence="1" id="KW-0472">Membrane</keyword>
<evidence type="ECO:0000313" key="3">
    <source>
        <dbReference type="EMBL" id="QTA93723.1"/>
    </source>
</evidence>
<protein>
    <submittedName>
        <fullName evidence="4">Transposase DDE domain-containing protein</fullName>
    </submittedName>
</protein>
<dbReference type="GO" id="GO:0006313">
    <property type="term" value="P:DNA transposition"/>
    <property type="evidence" value="ECO:0007669"/>
    <property type="project" value="InterPro"/>
</dbReference>
<proteinExistence type="predicted"/>
<sequence>MGRRAKKTKCSGLIRRLTGRTLRFLVIGAGFPYHKSPHLYQRIWVFILLPFLEEDTLNELSGKYGGGLRTLYRLLMRHPEAFERLLRMLAMPLFFELLRNFGISDATTRSRRRIRIIFDDTKAEKSGKYMEFIHKFFDNAKDRYIMGCNFVLMLAVSGDTVIPLSFVLWLPAEHPDHRPKNDIVRDEIMRLKKACDIRGCDLGEVELLFDSAYHVQKVMNAADAAGFRIVSKADNRHKFEFEEELLTPSEIIEKVAERQWKYLEKDHFYQRIKAHHHVYGEVVLILRRRRLSNGKTICDVLICNKSFYNAVRIHKCYKRRWKIEMHFKYYKQYLLLGKSGFRKIGSIRSHLSCVATAGLIAGLFRHQFPRKISFLTAVKLPRRELWDV</sequence>
<dbReference type="SUPFAM" id="SSF53098">
    <property type="entry name" value="Ribonuclease H-like"/>
    <property type="match status" value="1"/>
</dbReference>
<keyword evidence="1" id="KW-1133">Transmembrane helix</keyword>
<feature type="transmembrane region" description="Helical" evidence="1">
    <location>
        <begin position="144"/>
        <end position="170"/>
    </location>
</feature>
<dbReference type="GO" id="GO:0003677">
    <property type="term" value="F:DNA binding"/>
    <property type="evidence" value="ECO:0007669"/>
    <property type="project" value="InterPro"/>
</dbReference>
<dbReference type="KEGG" id="dmm:dnm_098270"/>
<dbReference type="AlphaFoldDB" id="A0A975BYF0"/>